<feature type="binding site" evidence="2">
    <location>
        <position position="201"/>
    </location>
    <ligand>
        <name>substrate</name>
    </ligand>
</feature>
<dbReference type="EMBL" id="CP003359">
    <property type="protein sequence ID" value="AGB40662.1"/>
    <property type="molecule type" value="Genomic_DNA"/>
</dbReference>
<evidence type="ECO:0000256" key="1">
    <source>
        <dbReference type="ARBA" id="ARBA00022679"/>
    </source>
</evidence>
<comment type="similarity">
    <text evidence="2">Belongs to the UPP synthase family.</text>
</comment>
<feature type="binding site" evidence="2">
    <location>
        <position position="220"/>
    </location>
    <ligand>
        <name>Mg(2+)</name>
        <dbReference type="ChEBI" id="CHEBI:18420"/>
    </ligand>
</feature>
<dbReference type="KEGG" id="hhl:Halha_0689"/>
<dbReference type="Proteomes" id="UP000010880">
    <property type="component" value="Chromosome"/>
</dbReference>
<evidence type="ECO:0000313" key="4">
    <source>
        <dbReference type="Proteomes" id="UP000010880"/>
    </source>
</evidence>
<feature type="binding site" evidence="2">
    <location>
        <begin position="83"/>
        <end position="85"/>
    </location>
    <ligand>
        <name>substrate</name>
    </ligand>
</feature>
<feature type="binding site" evidence="2">
    <location>
        <position position="55"/>
    </location>
    <ligand>
        <name>substrate</name>
    </ligand>
</feature>
<protein>
    <recommendedName>
        <fullName evidence="2">Isoprenyl transferase</fullName>
        <ecNumber evidence="2">2.5.1.-</ecNumber>
    </recommendedName>
</protein>
<dbReference type="GO" id="GO:0016094">
    <property type="term" value="P:polyprenol biosynthetic process"/>
    <property type="evidence" value="ECO:0007669"/>
    <property type="project" value="TreeGrafter"/>
</dbReference>
<dbReference type="InterPro" id="IPR036424">
    <property type="entry name" value="UPP_synth-like_sf"/>
</dbReference>
<dbReference type="NCBIfam" id="NF011405">
    <property type="entry name" value="PRK14830.1"/>
    <property type="match status" value="1"/>
</dbReference>
<comment type="function">
    <text evidence="2">Catalyzes the condensation of isopentenyl diphosphate (IPP) with allylic pyrophosphates generating different type of terpenoids.</text>
</comment>
<keyword evidence="1 2" id="KW-0808">Transferase</keyword>
<gene>
    <name evidence="3" type="ordered locus">Halha_0689</name>
</gene>
<keyword evidence="2" id="KW-0479">Metal-binding</keyword>
<feature type="binding site" evidence="2">
    <location>
        <position position="43"/>
    </location>
    <ligand>
        <name>substrate</name>
    </ligand>
</feature>
<dbReference type="CDD" id="cd00475">
    <property type="entry name" value="Cis_IPPS"/>
    <property type="match status" value="1"/>
</dbReference>
<feature type="active site" description="Proton acceptor" evidence="2">
    <location>
        <position position="86"/>
    </location>
</feature>
<dbReference type="PANTHER" id="PTHR10291:SF0">
    <property type="entry name" value="DEHYDRODOLICHYL DIPHOSPHATE SYNTHASE 2"/>
    <property type="match status" value="1"/>
</dbReference>
<dbReference type="HAMAP" id="MF_01139">
    <property type="entry name" value="ISPT"/>
    <property type="match status" value="1"/>
</dbReference>
<feature type="binding site" evidence="2">
    <location>
        <position position="38"/>
    </location>
    <ligand>
        <name>Mg(2+)</name>
        <dbReference type="ChEBI" id="CHEBI:18420"/>
    </ligand>
</feature>
<dbReference type="GO" id="GO:0045547">
    <property type="term" value="F:ditrans,polycis-polyprenyl diphosphate synthase [(2E,6E)-farnesyl diphosphate specific] activity"/>
    <property type="evidence" value="ECO:0007669"/>
    <property type="project" value="TreeGrafter"/>
</dbReference>
<sequence length="256" mass="29637">MGQIFDWFKNLLVNSEASDVNVPLDKQIIPKHIALIMDGNGRWAKKQGYPRSRGHQVGVNTLKKIVQIASNLGVKYITTYAFSTENWQRPQKEIDFLMNLFKKTFAKEADNFNQNNIKVNIIGRKDRLPDSVLEQVRKIMKLTSDNNGLTLNIALDYGGRAEIIKAVKEMIENTKQEKLSETRLANGLYTSSQPDPDLLIRPGGEKRISNFLIWQIAYTELYFTDIYWPEFGEEEFLKAIKEYQKRNRRFGGLKEE</sequence>
<evidence type="ECO:0000256" key="2">
    <source>
        <dbReference type="HAMAP-Rule" id="MF_01139"/>
    </source>
</evidence>
<dbReference type="AlphaFoldDB" id="L0K5V6"/>
<dbReference type="RefSeq" id="WP_015326388.1">
    <property type="nucleotide sequence ID" value="NC_019978.1"/>
</dbReference>
<comment type="subunit">
    <text evidence="2">Homodimer.</text>
</comment>
<dbReference type="NCBIfam" id="TIGR00055">
    <property type="entry name" value="uppS"/>
    <property type="match status" value="1"/>
</dbReference>
<feature type="binding site" evidence="2">
    <location>
        <begin position="207"/>
        <end position="209"/>
    </location>
    <ligand>
        <name>substrate</name>
    </ligand>
</feature>
<dbReference type="EC" id="2.5.1.-" evidence="2"/>
<dbReference type="GO" id="GO:0000287">
    <property type="term" value="F:magnesium ion binding"/>
    <property type="evidence" value="ECO:0007669"/>
    <property type="project" value="UniProtKB-UniRule"/>
</dbReference>
<proteinExistence type="inferred from homology"/>
<accession>L0K5V6</accession>
<dbReference type="PROSITE" id="PS01066">
    <property type="entry name" value="UPP_SYNTHASE"/>
    <property type="match status" value="1"/>
</dbReference>
<organism evidence="3 4">
    <name type="scientific">Halobacteroides halobius (strain ATCC 35273 / DSM 5150 / MD-1)</name>
    <dbReference type="NCBI Taxonomy" id="748449"/>
    <lineage>
        <taxon>Bacteria</taxon>
        <taxon>Bacillati</taxon>
        <taxon>Bacillota</taxon>
        <taxon>Clostridia</taxon>
        <taxon>Halanaerobiales</taxon>
        <taxon>Halobacteroidaceae</taxon>
        <taxon>Halobacteroides</taxon>
    </lineage>
</organism>
<dbReference type="eggNOG" id="COG0020">
    <property type="taxonomic scope" value="Bacteria"/>
</dbReference>
<dbReference type="FunFam" id="3.40.1180.10:FF:000001">
    <property type="entry name" value="(2E,6E)-farnesyl-diphosphate-specific ditrans,polycis-undecaprenyl-diphosphate synthase"/>
    <property type="match status" value="1"/>
</dbReference>
<dbReference type="Pfam" id="PF01255">
    <property type="entry name" value="Prenyltransf"/>
    <property type="match status" value="1"/>
</dbReference>
<keyword evidence="2" id="KW-0460">Magnesium</keyword>
<dbReference type="HOGENOM" id="CLU_038505_1_1_9"/>
<feature type="active site" evidence="2">
    <location>
        <position position="38"/>
    </location>
</feature>
<comment type="cofactor">
    <cofactor evidence="2">
        <name>Mg(2+)</name>
        <dbReference type="ChEBI" id="CHEBI:18420"/>
    </cofactor>
    <text evidence="2">Binds 2 magnesium ions per subunit.</text>
</comment>
<dbReference type="OrthoDB" id="4191603at2"/>
<dbReference type="InterPro" id="IPR018520">
    <property type="entry name" value="UPP_synth-like_CS"/>
</dbReference>
<keyword evidence="4" id="KW-1185">Reference proteome</keyword>
<name>L0K5V6_HALHC</name>
<evidence type="ECO:0000313" key="3">
    <source>
        <dbReference type="EMBL" id="AGB40662.1"/>
    </source>
</evidence>
<dbReference type="PATRIC" id="fig|748449.3.peg.647"/>
<feature type="binding site" evidence="2">
    <location>
        <position position="87"/>
    </location>
    <ligand>
        <name>substrate</name>
    </ligand>
</feature>
<reference evidence="4" key="1">
    <citation type="submission" date="2012-02" db="EMBL/GenBank/DDBJ databases">
        <title>The complete genome of Halobacteroides halobius DSM 5150.</title>
        <authorList>
            <person name="Lucas S."/>
            <person name="Copeland A."/>
            <person name="Lapidus A."/>
            <person name="Glavina del Rio T."/>
            <person name="Dalin E."/>
            <person name="Tice H."/>
            <person name="Bruce D."/>
            <person name="Goodwin L."/>
            <person name="Pitluck S."/>
            <person name="Peters L."/>
            <person name="Mikhailova N."/>
            <person name="Gu W."/>
            <person name="Kyrpides N."/>
            <person name="Mavromatis K."/>
            <person name="Ivanova N."/>
            <person name="Brettin T."/>
            <person name="Detter J.C."/>
            <person name="Han C."/>
            <person name="Larimer F."/>
            <person name="Land M."/>
            <person name="Hauser L."/>
            <person name="Markowitz V."/>
            <person name="Cheng J.-F."/>
            <person name="Hugenholtz P."/>
            <person name="Woyke T."/>
            <person name="Wu D."/>
            <person name="Tindall B."/>
            <person name="Pomrenke H."/>
            <person name="Brambilla E."/>
            <person name="Klenk H.-P."/>
            <person name="Eisen J.A."/>
        </authorList>
    </citation>
    <scope>NUCLEOTIDE SEQUENCE [LARGE SCALE GENOMIC DNA]</scope>
    <source>
        <strain evidence="4">ATCC 35273 / DSM 5150 / MD-1</strain>
    </source>
</reference>
<feature type="binding site" evidence="2">
    <location>
        <position position="89"/>
    </location>
    <ligand>
        <name>substrate</name>
    </ligand>
</feature>
<dbReference type="InterPro" id="IPR001441">
    <property type="entry name" value="UPP_synth-like"/>
</dbReference>
<feature type="binding site" evidence="2">
    <location>
        <position position="51"/>
    </location>
    <ligand>
        <name>substrate</name>
    </ligand>
</feature>
<dbReference type="STRING" id="748449.Halha_0689"/>
<feature type="binding site" evidence="2">
    <location>
        <begin position="39"/>
        <end position="42"/>
    </location>
    <ligand>
        <name>substrate</name>
    </ligand>
</feature>
<dbReference type="SUPFAM" id="SSF64005">
    <property type="entry name" value="Undecaprenyl diphosphate synthase"/>
    <property type="match status" value="1"/>
</dbReference>
<dbReference type="Gene3D" id="3.40.1180.10">
    <property type="entry name" value="Decaprenyl diphosphate synthase-like"/>
    <property type="match status" value="1"/>
</dbReference>
<dbReference type="PANTHER" id="PTHR10291">
    <property type="entry name" value="DEHYDRODOLICHYL DIPHOSPHATE SYNTHASE FAMILY MEMBER"/>
    <property type="match status" value="1"/>
</dbReference>